<evidence type="ECO:0000256" key="3">
    <source>
        <dbReference type="ARBA" id="ARBA00022801"/>
    </source>
</evidence>
<evidence type="ECO:0000313" key="9">
    <source>
        <dbReference type="EMBL" id="OXB03680.1"/>
    </source>
</evidence>
<reference evidence="9 10" key="1">
    <citation type="submission" date="2016-11" db="EMBL/GenBank/DDBJ databases">
        <title>Whole genomes of Flavobacteriaceae.</title>
        <authorList>
            <person name="Stine C."/>
            <person name="Li C."/>
            <person name="Tadesse D."/>
        </authorList>
    </citation>
    <scope>NUCLEOTIDE SEQUENCE [LARGE SCALE GENOMIC DNA]</scope>
    <source>
        <strain evidence="9 10">ATCC 19366</strain>
    </source>
</reference>
<dbReference type="GO" id="GO:0016787">
    <property type="term" value="F:hydrolase activity"/>
    <property type="evidence" value="ECO:0007669"/>
    <property type="project" value="UniProtKB-KW"/>
</dbReference>
<dbReference type="InterPro" id="IPR041677">
    <property type="entry name" value="DNA2/NAM7_AAA_11"/>
</dbReference>
<feature type="domain" description="DNA2/NAM7 helicase-like C-terminal" evidence="8">
    <location>
        <begin position="853"/>
        <end position="1008"/>
    </location>
</feature>
<keyword evidence="5" id="KW-0067">ATP-binding</keyword>
<dbReference type="InterPro" id="IPR041679">
    <property type="entry name" value="DNA2/NAM7-like_C"/>
</dbReference>
<dbReference type="GO" id="GO:0003678">
    <property type="term" value="F:DNA helicase activity"/>
    <property type="evidence" value="ECO:0007669"/>
    <property type="project" value="UniProtKB-ARBA"/>
</dbReference>
<gene>
    <name evidence="9" type="ORF">B0A72_14335</name>
</gene>
<evidence type="ECO:0008006" key="11">
    <source>
        <dbReference type="Google" id="ProtNLM"/>
    </source>
</evidence>
<dbReference type="AlphaFoldDB" id="A0AB36NZ44"/>
<dbReference type="EMBL" id="MUHB01000012">
    <property type="protein sequence ID" value="OXB03680.1"/>
    <property type="molecule type" value="Genomic_DNA"/>
</dbReference>
<dbReference type="Proteomes" id="UP000198431">
    <property type="component" value="Unassembled WGS sequence"/>
</dbReference>
<evidence type="ECO:0000259" key="8">
    <source>
        <dbReference type="Pfam" id="PF13087"/>
    </source>
</evidence>
<evidence type="ECO:0000256" key="5">
    <source>
        <dbReference type="ARBA" id="ARBA00022840"/>
    </source>
</evidence>
<keyword evidence="3" id="KW-0378">Hydrolase</keyword>
<dbReference type="SUPFAM" id="SSF52540">
    <property type="entry name" value="P-loop containing nucleoside triphosphate hydrolases"/>
    <property type="match status" value="1"/>
</dbReference>
<feature type="domain" description="DNA2/NAM7 helicase helicase" evidence="7">
    <location>
        <begin position="282"/>
        <end position="792"/>
    </location>
</feature>
<dbReference type="Pfam" id="PF13087">
    <property type="entry name" value="AAA_12"/>
    <property type="match status" value="1"/>
</dbReference>
<evidence type="ECO:0000256" key="6">
    <source>
        <dbReference type="SAM" id="Coils"/>
    </source>
</evidence>
<evidence type="ECO:0000313" key="10">
    <source>
        <dbReference type="Proteomes" id="UP000198431"/>
    </source>
</evidence>
<protein>
    <recommendedName>
        <fullName evidence="11">Superfamily I DNA and/or RNA helicase</fullName>
    </recommendedName>
</protein>
<evidence type="ECO:0000256" key="1">
    <source>
        <dbReference type="ARBA" id="ARBA00007913"/>
    </source>
</evidence>
<feature type="coiled-coil region" evidence="6">
    <location>
        <begin position="592"/>
        <end position="633"/>
    </location>
</feature>
<sequence length="1026" mass="117973">MLKQKDILEFWRNIEIFNLPDFNNNAALLKTEQIFPWVLNKTAAKKNYVLQHTLIFGRLEKKKIVDQIDHFLNGEITKGDWEETISGYTCLSALILDQGGRPDEKSYVTASFSFGINALIKKQNLSVVYADLEKSKEDFEIRYNIPEIINNSENDKKEEPSRKGDIISWAHLNEELDYLHKQFDIWNKEDIKIYMFSQEVPKDNKSDTSFLNSFYLSDLNYLCNLNEKEYSKTLKAYLNLSVDTSIRKDIILDKNQLFASVNPKLMQAGRWPSNIDYSLYTAQLGAVNDLFSENEPFVKGINGPPGTGKTTLLLDVISDVIVNRAKVIAKLGCRDIFEGGYNKVEKENGFNLFSFNLKSDLQNNFGIVIASNNNSAVENITKELPAKEKIDCIIFPDADYFSECSERLISVESWGTLAAALGNNQNRHIFKNAIWKSDKENQILGLEDLLYNVYKDKENDSTAYNQDLFEETRKKLKQLHEEFESFINKVEKFHNSLPVFIEAKNDEIILKKQIRKTDSEIDKNLEIKKELDNSIKNELLESERIQNALTVIKSNKPSFFFFQKLFGTKSFKEWKKQADLFLVQFSDSQNVLKILKKELSHTEKKIKDLETKKNRYQDNLKDKLKIIDNYQKLNIKINTDFGIENKQLFTEEFHQLSLEEIHLRMPYYSPKIAKLRSDIFIQSLNLHKYVILSNAKKVKNNLNLFFEMILGWVEVEAKLAQNLWDTFFLCIPVVSTTLASASRLFPNTNENQIGWLLIDEAGQATPQSAVGIIHRSKRCVIVGDPLQVEPVVTIPANLVAKLRQLSNVDLLWSPLQTSVQQLADRISLSGTYMQNGTESDPIWTGFPLRTHRRCDEPMFSIANKIAYSDQMVKAVKENSKEIFIGASQWFHVENINPPINKHVIIEEIDLLKIKITELLNSGYSGNIYVISPFKSVAGACDNEFRKIENVFCGTVHKFQGKEADIVFLVLGSDPKSSGARKWASQKPNILNVALTRAKKRLYVIGNKKLWSQCEYYKEMNNVLSQN</sequence>
<proteinExistence type="inferred from homology"/>
<comment type="caution">
    <text evidence="9">The sequence shown here is derived from an EMBL/GenBank/DDBJ whole genome shotgun (WGS) entry which is preliminary data.</text>
</comment>
<evidence type="ECO:0000256" key="4">
    <source>
        <dbReference type="ARBA" id="ARBA00022806"/>
    </source>
</evidence>
<comment type="similarity">
    <text evidence="1">Belongs to the DNA2/NAM7 helicase family.</text>
</comment>
<keyword evidence="6" id="KW-0175">Coiled coil</keyword>
<keyword evidence="4" id="KW-0347">Helicase</keyword>
<dbReference type="CDD" id="cd18808">
    <property type="entry name" value="SF1_C_Upf1"/>
    <property type="match status" value="1"/>
</dbReference>
<dbReference type="Pfam" id="PF13086">
    <property type="entry name" value="AAA_11"/>
    <property type="match status" value="1"/>
</dbReference>
<dbReference type="InterPro" id="IPR027417">
    <property type="entry name" value="P-loop_NTPase"/>
</dbReference>
<dbReference type="Gene3D" id="3.40.50.300">
    <property type="entry name" value="P-loop containing nucleotide triphosphate hydrolases"/>
    <property type="match status" value="2"/>
</dbReference>
<organism evidence="9 10">
    <name type="scientific">Flavobacterium pectinovorum</name>
    <dbReference type="NCBI Taxonomy" id="29533"/>
    <lineage>
        <taxon>Bacteria</taxon>
        <taxon>Pseudomonadati</taxon>
        <taxon>Bacteroidota</taxon>
        <taxon>Flavobacteriia</taxon>
        <taxon>Flavobacteriales</taxon>
        <taxon>Flavobacteriaceae</taxon>
        <taxon>Flavobacterium</taxon>
    </lineage>
</organism>
<dbReference type="PANTHER" id="PTHR43788:SF8">
    <property type="entry name" value="DNA-BINDING PROTEIN SMUBP-2"/>
    <property type="match status" value="1"/>
</dbReference>
<dbReference type="PANTHER" id="PTHR43788">
    <property type="entry name" value="DNA2/NAM7 HELICASE FAMILY MEMBER"/>
    <property type="match status" value="1"/>
</dbReference>
<evidence type="ECO:0000256" key="2">
    <source>
        <dbReference type="ARBA" id="ARBA00022741"/>
    </source>
</evidence>
<keyword evidence="2" id="KW-0547">Nucleotide-binding</keyword>
<dbReference type="InterPro" id="IPR047187">
    <property type="entry name" value="SF1_C_Upf1"/>
</dbReference>
<dbReference type="GO" id="GO:0005524">
    <property type="term" value="F:ATP binding"/>
    <property type="evidence" value="ECO:0007669"/>
    <property type="project" value="UniProtKB-KW"/>
</dbReference>
<accession>A0AB36NZ44</accession>
<evidence type="ECO:0000259" key="7">
    <source>
        <dbReference type="Pfam" id="PF13086"/>
    </source>
</evidence>
<dbReference type="InterPro" id="IPR050534">
    <property type="entry name" value="Coronavir_polyprotein_1ab"/>
</dbReference>
<name>A0AB36NZ44_9FLAO</name>